<dbReference type="InterPro" id="IPR006439">
    <property type="entry name" value="HAD-SF_hydro_IA"/>
</dbReference>
<organism evidence="2 3">
    <name type="scientific">Limobrevibacterium gyesilva</name>
    <dbReference type="NCBI Taxonomy" id="2991712"/>
    <lineage>
        <taxon>Bacteria</taxon>
        <taxon>Pseudomonadati</taxon>
        <taxon>Pseudomonadota</taxon>
        <taxon>Alphaproteobacteria</taxon>
        <taxon>Acetobacterales</taxon>
        <taxon>Acetobacteraceae</taxon>
        <taxon>Limobrevibacterium</taxon>
    </lineage>
</organism>
<dbReference type="EMBL" id="JAPDNT010000020">
    <property type="protein sequence ID" value="MCW3476476.1"/>
    <property type="molecule type" value="Genomic_DNA"/>
</dbReference>
<keyword evidence="1" id="KW-0378">Hydrolase</keyword>
<dbReference type="InterPro" id="IPR023214">
    <property type="entry name" value="HAD_sf"/>
</dbReference>
<dbReference type="NCBIfam" id="TIGR01428">
    <property type="entry name" value="HAD_type_II"/>
    <property type="match status" value="1"/>
</dbReference>
<dbReference type="PANTHER" id="PTHR43316">
    <property type="entry name" value="HYDROLASE, HALOACID DELAHOGENASE-RELATED"/>
    <property type="match status" value="1"/>
</dbReference>
<dbReference type="PANTHER" id="PTHR43316:SF3">
    <property type="entry name" value="HALOACID DEHALOGENASE, TYPE II (AFU_ORTHOLOGUE AFUA_2G07750)-RELATED"/>
    <property type="match status" value="1"/>
</dbReference>
<protein>
    <submittedName>
        <fullName evidence="2">Haloacid dehalogenase type II</fullName>
    </submittedName>
</protein>
<dbReference type="RefSeq" id="WP_264715274.1">
    <property type="nucleotide sequence ID" value="NZ_JAPDNT010000020.1"/>
</dbReference>
<name>A0AA42CGU8_9PROT</name>
<keyword evidence="3" id="KW-1185">Reference proteome</keyword>
<dbReference type="InterPro" id="IPR006328">
    <property type="entry name" value="2-HAD"/>
</dbReference>
<dbReference type="InterPro" id="IPR036412">
    <property type="entry name" value="HAD-like_sf"/>
</dbReference>
<dbReference type="Pfam" id="PF00702">
    <property type="entry name" value="Hydrolase"/>
    <property type="match status" value="1"/>
</dbReference>
<sequence length="262" mass="28784">MQAQPVPARSRRRQNIFLGRRGDQAQPVPAVKAILFDTFGTVVDWRGSLIGDLTAWGRSRGLTADWAGLVDAWRGAYAPSMDRVRSGELPWTILDDLHRATLNKLVLRFGIAGLSEADLDHINRGWHRLRPWPDSVPGLQRLRTRYVIGPLSNGNVALLVNMAKAAGLPWDMVCSTELFGHYKPDPEAYLGACRLLGLPPAEVMMAAAHNNDLKAARACGLQTCFFPRPTEYGPLQSRDFAADSDWDVVAADIGDLAGRMGT</sequence>
<dbReference type="NCBIfam" id="TIGR01493">
    <property type="entry name" value="HAD-SF-IA-v2"/>
    <property type="match status" value="1"/>
</dbReference>
<proteinExistence type="predicted"/>
<dbReference type="PRINTS" id="PR00413">
    <property type="entry name" value="HADHALOGNASE"/>
</dbReference>
<reference evidence="2" key="2">
    <citation type="submission" date="2022-10" db="EMBL/GenBank/DDBJ databases">
        <authorList>
            <person name="Trinh H.N."/>
        </authorList>
    </citation>
    <scope>NUCLEOTIDE SEQUENCE</scope>
    <source>
        <strain evidence="2">RN2-1</strain>
    </source>
</reference>
<dbReference type="AlphaFoldDB" id="A0AA42CGU8"/>
<evidence type="ECO:0000313" key="2">
    <source>
        <dbReference type="EMBL" id="MCW3476476.1"/>
    </source>
</evidence>
<reference evidence="2" key="1">
    <citation type="submission" date="2022-09" db="EMBL/GenBank/DDBJ databases">
        <title>Rhodovastum sp. nov. RN2-1 isolated from soil in Seongnam, South Korea.</title>
        <authorList>
            <person name="Le N.T."/>
        </authorList>
    </citation>
    <scope>NUCLEOTIDE SEQUENCE</scope>
    <source>
        <strain evidence="2">RN2-1</strain>
    </source>
</reference>
<dbReference type="SUPFAM" id="SSF56784">
    <property type="entry name" value="HAD-like"/>
    <property type="match status" value="1"/>
</dbReference>
<dbReference type="Proteomes" id="UP001165679">
    <property type="component" value="Unassembled WGS sequence"/>
</dbReference>
<evidence type="ECO:0000256" key="1">
    <source>
        <dbReference type="ARBA" id="ARBA00022801"/>
    </source>
</evidence>
<dbReference type="Gene3D" id="1.10.150.750">
    <property type="match status" value="1"/>
</dbReference>
<dbReference type="Gene3D" id="3.40.50.1000">
    <property type="entry name" value="HAD superfamily/HAD-like"/>
    <property type="match status" value="1"/>
</dbReference>
<evidence type="ECO:0000313" key="3">
    <source>
        <dbReference type="Proteomes" id="UP001165679"/>
    </source>
</evidence>
<dbReference type="CDD" id="cd02588">
    <property type="entry name" value="HAD_L2-DEX"/>
    <property type="match status" value="1"/>
</dbReference>
<dbReference type="GO" id="GO:0019120">
    <property type="term" value="F:hydrolase activity, acting on acid halide bonds, in C-halide compounds"/>
    <property type="evidence" value="ECO:0007669"/>
    <property type="project" value="InterPro"/>
</dbReference>
<dbReference type="InterPro" id="IPR051540">
    <property type="entry name" value="S-2-haloacid_dehalogenase"/>
</dbReference>
<comment type="caution">
    <text evidence="2">The sequence shown here is derived from an EMBL/GenBank/DDBJ whole genome shotgun (WGS) entry which is preliminary data.</text>
</comment>
<accession>A0AA42CGU8</accession>
<gene>
    <name evidence="2" type="ORF">OL599_18085</name>
</gene>